<feature type="site" description="Cleavage; by autolysis" evidence="9">
    <location>
        <begin position="238"/>
        <end position="239"/>
    </location>
</feature>
<dbReference type="SUPFAM" id="SSF56235">
    <property type="entry name" value="N-terminal nucleophile aminohydrolases (Ntn hydrolases)"/>
    <property type="match status" value="1"/>
</dbReference>
<dbReference type="EC" id="3.4.19.5" evidence="4"/>
<dbReference type="Pfam" id="PF01112">
    <property type="entry name" value="Asparaginase_2"/>
    <property type="match status" value="1"/>
</dbReference>
<dbReference type="InterPro" id="IPR000246">
    <property type="entry name" value="Peptidase_T2"/>
</dbReference>
<evidence type="ECO:0000256" key="10">
    <source>
        <dbReference type="SAM" id="SignalP"/>
    </source>
</evidence>
<dbReference type="GO" id="GO:0006508">
    <property type="term" value="P:proteolysis"/>
    <property type="evidence" value="ECO:0007669"/>
    <property type="project" value="UniProtKB-KW"/>
</dbReference>
<dbReference type="EMBL" id="JADCNM010000011">
    <property type="protein sequence ID" value="KAG0462201.1"/>
    <property type="molecule type" value="Genomic_DNA"/>
</dbReference>
<feature type="chain" id="PRO_5036418094" description="beta-aspartyl-peptidase" evidence="10">
    <location>
        <begin position="33"/>
        <end position="374"/>
    </location>
</feature>
<evidence type="ECO:0000256" key="8">
    <source>
        <dbReference type="PIRSR" id="PIRSR600246-1"/>
    </source>
</evidence>
<evidence type="ECO:0000256" key="5">
    <source>
        <dbReference type="ARBA" id="ARBA00022670"/>
    </source>
</evidence>
<evidence type="ECO:0000313" key="13">
    <source>
        <dbReference type="Proteomes" id="UP000636800"/>
    </source>
</evidence>
<evidence type="ECO:0000256" key="9">
    <source>
        <dbReference type="PIRSR" id="PIRSR600246-3"/>
    </source>
</evidence>
<dbReference type="GO" id="GO:0003948">
    <property type="term" value="F:N4-(beta-N-acetylglucosaminyl)-L-asparaginase activity"/>
    <property type="evidence" value="ECO:0007669"/>
    <property type="project" value="TreeGrafter"/>
</dbReference>
<evidence type="ECO:0000256" key="7">
    <source>
        <dbReference type="ARBA" id="ARBA00022813"/>
    </source>
</evidence>
<feature type="signal peptide" evidence="10">
    <location>
        <begin position="1"/>
        <end position="32"/>
    </location>
</feature>
<keyword evidence="10" id="KW-0732">Signal</keyword>
<evidence type="ECO:0000256" key="3">
    <source>
        <dbReference type="ARBA" id="ARBA00011601"/>
    </source>
</evidence>
<dbReference type="OrthoDB" id="2262349at2759"/>
<proteinExistence type="inferred from homology"/>
<comment type="caution">
    <text evidence="12">The sequence shown here is derived from an EMBL/GenBank/DDBJ whole genome shotgun (WGS) entry which is preliminary data.</text>
</comment>
<evidence type="ECO:0000313" key="14">
    <source>
        <dbReference type="Proteomes" id="UP000639772"/>
    </source>
</evidence>
<dbReference type="Proteomes" id="UP000636800">
    <property type="component" value="Unassembled WGS sequence"/>
</dbReference>
<dbReference type="PANTHER" id="PTHR10188">
    <property type="entry name" value="L-ASPARAGINASE"/>
    <property type="match status" value="1"/>
</dbReference>
<dbReference type="EMBL" id="JADCNL010000195">
    <property type="protein sequence ID" value="KAG0449328.1"/>
    <property type="molecule type" value="Genomic_DNA"/>
</dbReference>
<comment type="subunit">
    <text evidence="3">Heterotetramer of two alpha and two beta chains arranged as a dimer of alpha/beta heterodimers.</text>
</comment>
<comment type="catalytic activity">
    <reaction evidence="1">
        <text>Cleavage of a beta-linked Asp residue from the N-terminus of a polypeptide.</text>
        <dbReference type="EC" id="3.4.19.5"/>
    </reaction>
</comment>
<keyword evidence="7" id="KW-0068">Autocatalytic cleavage</keyword>
<dbReference type="AlphaFoldDB" id="A0A835PXB5"/>
<dbReference type="GO" id="GO:0005737">
    <property type="term" value="C:cytoplasm"/>
    <property type="evidence" value="ECO:0007669"/>
    <property type="project" value="TreeGrafter"/>
</dbReference>
<accession>A0A835PXB5</accession>
<protein>
    <recommendedName>
        <fullName evidence="4">beta-aspartyl-peptidase</fullName>
        <ecNumber evidence="4">3.4.19.5</ecNumber>
    </recommendedName>
</protein>
<dbReference type="PANTHER" id="PTHR10188:SF6">
    <property type="entry name" value="N(4)-(BETA-N-ACETYLGLUCOSAMINYL)-L-ASPARAGINASE"/>
    <property type="match status" value="1"/>
</dbReference>
<evidence type="ECO:0000256" key="4">
    <source>
        <dbReference type="ARBA" id="ARBA00012879"/>
    </source>
</evidence>
<dbReference type="FunFam" id="3.60.20.30:FF:000003">
    <property type="entry name" value="N(4)-(Beta-N-acetylglucosaminyl)-L-asparaginase isoform X1"/>
    <property type="match status" value="1"/>
</dbReference>
<dbReference type="Proteomes" id="UP000639772">
    <property type="component" value="Chromosome 11"/>
</dbReference>
<evidence type="ECO:0000256" key="2">
    <source>
        <dbReference type="ARBA" id="ARBA00010872"/>
    </source>
</evidence>
<reference evidence="13 14" key="1">
    <citation type="journal article" date="2020" name="Nat. Food">
        <title>A phased Vanilla planifolia genome enables genetic improvement of flavour and production.</title>
        <authorList>
            <person name="Hasing T."/>
            <person name="Tang H."/>
            <person name="Brym M."/>
            <person name="Khazi F."/>
            <person name="Huang T."/>
            <person name="Chambers A.H."/>
        </authorList>
    </citation>
    <scope>NUCLEOTIDE SEQUENCE [LARGE SCALE GENOMIC DNA]</scope>
    <source>
        <tissue evidence="12">Leaf</tissue>
    </source>
</reference>
<feature type="active site" description="Nucleophile" evidence="8">
    <location>
        <position position="239"/>
    </location>
</feature>
<keyword evidence="13" id="KW-1185">Reference proteome</keyword>
<evidence type="ECO:0000313" key="11">
    <source>
        <dbReference type="EMBL" id="KAG0449328.1"/>
    </source>
</evidence>
<sequence>MSTPALRTRCLLFIFFVHVLFREKAFIRLVSGSELYPMVVSTWPFVEAVRTAWRVVDAGSSAVDAVVEGCSTCEELRCDGTVGPGGSPDENGETTIDALVMNGTTMEVGAVASMRYVKDGIKAAKLVMDHTKHTLIVGEKASIFAVSMGLPGPTNLSSPESIEKWIRWKAKLCQPNFRKNVIPINSCGPYHLGNVASISDGNSCASSPAINCIQNWSEGNSFEAMLSNSVPFNYHNHDTISMAVIDKAGKIAVGTSTNGATFKVPGRVGDGPIAGSSAYADDEVGACGASGDGDIMMRFLPCYQVVESMRQGMEPKHAAAEAISRIARKYPGFVGAVFALDKNGLHAGASHGWTFQYSVRTPNMKDVQVFTVMP</sequence>
<gene>
    <name evidence="12" type="ORF">HPP92_020677</name>
    <name evidence="11" type="ORF">HPP92_027439</name>
</gene>
<keyword evidence="5" id="KW-0645">Protease</keyword>
<dbReference type="Gene3D" id="3.60.20.30">
    <property type="entry name" value="(Glycosyl)asparaginase"/>
    <property type="match status" value="1"/>
</dbReference>
<evidence type="ECO:0000256" key="1">
    <source>
        <dbReference type="ARBA" id="ARBA00000306"/>
    </source>
</evidence>
<dbReference type="CDD" id="cd04513">
    <property type="entry name" value="Glycosylasparaginase"/>
    <property type="match status" value="1"/>
</dbReference>
<comment type="similarity">
    <text evidence="2">Belongs to the Ntn-hydrolase family.</text>
</comment>
<dbReference type="GO" id="GO:0008798">
    <property type="term" value="F:beta-aspartyl-peptidase activity"/>
    <property type="evidence" value="ECO:0007669"/>
    <property type="project" value="UniProtKB-EC"/>
</dbReference>
<organism evidence="12 14">
    <name type="scientific">Vanilla planifolia</name>
    <name type="common">Vanilla</name>
    <dbReference type="NCBI Taxonomy" id="51239"/>
    <lineage>
        <taxon>Eukaryota</taxon>
        <taxon>Viridiplantae</taxon>
        <taxon>Streptophyta</taxon>
        <taxon>Embryophyta</taxon>
        <taxon>Tracheophyta</taxon>
        <taxon>Spermatophyta</taxon>
        <taxon>Magnoliopsida</taxon>
        <taxon>Liliopsida</taxon>
        <taxon>Asparagales</taxon>
        <taxon>Orchidaceae</taxon>
        <taxon>Vanilloideae</taxon>
        <taxon>Vanilleae</taxon>
        <taxon>Vanilla</taxon>
    </lineage>
</organism>
<name>A0A835PXB5_VANPL</name>
<evidence type="ECO:0000313" key="12">
    <source>
        <dbReference type="EMBL" id="KAG0462201.1"/>
    </source>
</evidence>
<keyword evidence="6" id="KW-0378">Hydrolase</keyword>
<dbReference type="InterPro" id="IPR029055">
    <property type="entry name" value="Ntn_hydrolases_N"/>
</dbReference>
<evidence type="ECO:0000256" key="6">
    <source>
        <dbReference type="ARBA" id="ARBA00022801"/>
    </source>
</evidence>